<reference evidence="3 4" key="1">
    <citation type="journal article" date="2018" name="Sci. Rep.">
        <title>Comparative genomics provides insights into the lifestyle and reveals functional heterogeneity of dark septate endophytic fungi.</title>
        <authorList>
            <person name="Knapp D.G."/>
            <person name="Nemeth J.B."/>
            <person name="Barry K."/>
            <person name="Hainaut M."/>
            <person name="Henrissat B."/>
            <person name="Johnson J."/>
            <person name="Kuo A."/>
            <person name="Lim J.H.P."/>
            <person name="Lipzen A."/>
            <person name="Nolan M."/>
            <person name="Ohm R.A."/>
            <person name="Tamas L."/>
            <person name="Grigoriev I.V."/>
            <person name="Spatafora J.W."/>
            <person name="Nagy L.G."/>
            <person name="Kovacs G.M."/>
        </authorList>
    </citation>
    <scope>NUCLEOTIDE SEQUENCE [LARGE SCALE GENOMIC DNA]</scope>
    <source>
        <strain evidence="3 4">DSE2036</strain>
    </source>
</reference>
<feature type="compositionally biased region" description="Polar residues" evidence="1">
    <location>
        <begin position="409"/>
        <end position="426"/>
    </location>
</feature>
<evidence type="ECO:0000256" key="1">
    <source>
        <dbReference type="SAM" id="MobiDB-lite"/>
    </source>
</evidence>
<feature type="region of interest" description="Disordered" evidence="1">
    <location>
        <begin position="881"/>
        <end position="909"/>
    </location>
</feature>
<dbReference type="PANTHER" id="PTHR23159">
    <property type="entry name" value="CENTROSOMAL PROTEIN 2"/>
    <property type="match status" value="1"/>
</dbReference>
<dbReference type="Proteomes" id="UP000244855">
    <property type="component" value="Unassembled WGS sequence"/>
</dbReference>
<feature type="region of interest" description="Disordered" evidence="1">
    <location>
        <begin position="174"/>
        <end position="193"/>
    </location>
</feature>
<evidence type="ECO:0000256" key="2">
    <source>
        <dbReference type="SAM" id="Phobius"/>
    </source>
</evidence>
<proteinExistence type="predicted"/>
<keyword evidence="2" id="KW-0472">Membrane</keyword>
<accession>A0A2V1D2C9</accession>
<feature type="compositionally biased region" description="Pro residues" evidence="1">
    <location>
        <begin position="884"/>
        <end position="907"/>
    </location>
</feature>
<sequence length="938" mass="104825">MAGVSEKAVKICIHHLSQYIPKLNKAIGDRAKTEPEFGKWYFQGEHETNLITKIAYDLKVEANKRPHASSVFTEYSDAAVRDVEVWSEKDAIFHWIDFLSKKSIVLARIDAAQLAAGIQEEKKLIVPSSRTIKPLRKHAAPASGSQNTFAVQFPAPAFGPTLAPQFTGQGSMKRASEVSHDPQEKKKARAWDDDMGKDVADEIARQYHDSDQAPAFAPLPSLSSNPQGQTMILQARIDVLEADRAKDSHKHEIKLKEEREIWEKKLEEQRDDFDIVIMEQRQNLEQEHQNLKQEHQKYRQEMQRHIEEQKEHWKKEAETVIEQQKESLKKEAEAVIQQKEEFWKKEAEAFMHRARHDEAQFQQQLSAAKQLLEDSEAERSRLFEEAKNFKDRFDASQEALKEAEEKSRSAFSQEEAQWQQKLSAAKQQLEDSEAERSRLFEEVKNFKDLLDASQENLEKAEEKSRSASSQEEAQWQQKLSAVKQQLEESEAERSLLYREVEDSKRLLKESQEALEEAQKNVAPAPVVAAPAVSAPSVFSQGTQTEIPVSVPAVCSQGTQTEIPVSVPSVCSQSTQTETPVSVPAVSSPITVIKSEYPAAPSLPPTVPTPPAPVAPASDLVSPRPFPHASILKKIKTRPAVLRPKGKYQVPTYEYDSLPGEVDRVLRAMAPSSLPLATRLVAILTFLTWNEAARVAPYGPLLEASADVAANVKEVLACEEWMDEKVLHELDVQIAAVQAATSAYEACHWDFWAQPQCTLDTVPLPDKSHIVYGMPVSSKVGFAAQHLEDLKESFTVLAEEFDLGPIYFDEENPFLGFLGREYGRCKERLAKYDVEKLRRRVLVPGRPFGGRRQMSVMGLEPAFRAAGRDSLAVKKSVRFAEEPPRPVPAAPTPPPAPAVPRAPTPPMVPASDTAQPALRFAFCAVGVMAILGGLSSIFG</sequence>
<dbReference type="PANTHER" id="PTHR23159:SF31">
    <property type="entry name" value="CENTROSOME-ASSOCIATED PROTEIN CEP250 ISOFORM X1"/>
    <property type="match status" value="1"/>
</dbReference>
<dbReference type="STRING" id="97972.A0A2V1D2C9"/>
<feature type="transmembrane region" description="Helical" evidence="2">
    <location>
        <begin position="916"/>
        <end position="937"/>
    </location>
</feature>
<name>A0A2V1D2C9_9PLEO</name>
<dbReference type="EMBL" id="KZ805706">
    <property type="protein sequence ID" value="PVH92210.1"/>
    <property type="molecule type" value="Genomic_DNA"/>
</dbReference>
<dbReference type="AlphaFoldDB" id="A0A2V1D2C9"/>
<gene>
    <name evidence="3" type="ORF">DM02DRAFT_635541</name>
</gene>
<feature type="compositionally biased region" description="Basic and acidic residues" evidence="1">
    <location>
        <begin position="398"/>
        <end position="408"/>
    </location>
</feature>
<keyword evidence="2" id="KW-1133">Transmembrane helix</keyword>
<organism evidence="3 4">
    <name type="scientific">Periconia macrospinosa</name>
    <dbReference type="NCBI Taxonomy" id="97972"/>
    <lineage>
        <taxon>Eukaryota</taxon>
        <taxon>Fungi</taxon>
        <taxon>Dikarya</taxon>
        <taxon>Ascomycota</taxon>
        <taxon>Pezizomycotina</taxon>
        <taxon>Dothideomycetes</taxon>
        <taxon>Pleosporomycetidae</taxon>
        <taxon>Pleosporales</taxon>
        <taxon>Massarineae</taxon>
        <taxon>Periconiaceae</taxon>
        <taxon>Periconia</taxon>
    </lineage>
</organism>
<dbReference type="OrthoDB" id="10677725at2759"/>
<protein>
    <submittedName>
        <fullName evidence="3">Uncharacterized protein</fullName>
    </submittedName>
</protein>
<feature type="region of interest" description="Disordered" evidence="1">
    <location>
        <begin position="398"/>
        <end position="434"/>
    </location>
</feature>
<evidence type="ECO:0000313" key="3">
    <source>
        <dbReference type="EMBL" id="PVH92210.1"/>
    </source>
</evidence>
<keyword evidence="4" id="KW-1185">Reference proteome</keyword>
<evidence type="ECO:0000313" key="4">
    <source>
        <dbReference type="Proteomes" id="UP000244855"/>
    </source>
</evidence>
<keyword evidence="2" id="KW-0812">Transmembrane</keyword>